<dbReference type="PANTHER" id="PTHR46566:SF5">
    <property type="entry name" value="1-PHOSPHOFRUCTOKINASE"/>
    <property type="match status" value="1"/>
</dbReference>
<evidence type="ECO:0000256" key="1">
    <source>
        <dbReference type="ARBA" id="ARBA00010688"/>
    </source>
</evidence>
<dbReference type="InterPro" id="IPR002173">
    <property type="entry name" value="Carboh/pur_kinase_PfkB_CS"/>
</dbReference>
<evidence type="ECO:0000256" key="10">
    <source>
        <dbReference type="PIRNR" id="PIRNR000535"/>
    </source>
</evidence>
<dbReference type="Pfam" id="PF00294">
    <property type="entry name" value="PfkB"/>
    <property type="match status" value="1"/>
</dbReference>
<keyword evidence="15" id="KW-1185">Reference proteome</keyword>
<keyword evidence="7 12" id="KW-0067">ATP-binding</keyword>
<proteinExistence type="inferred from homology"/>
<evidence type="ECO:0000256" key="11">
    <source>
        <dbReference type="RuleBase" id="RU003704"/>
    </source>
</evidence>
<evidence type="ECO:0000256" key="12">
    <source>
        <dbReference type="RuleBase" id="RU369061"/>
    </source>
</evidence>
<comment type="caution">
    <text evidence="14">The sequence shown here is derived from an EMBL/GenBank/DDBJ whole genome shotgun (WGS) entry which is preliminary data.</text>
</comment>
<protein>
    <recommendedName>
        <fullName evidence="3 12">1-phosphofructokinase</fullName>
        <shortName evidence="12">Fru1PK</shortName>
        <ecNumber evidence="2 12">2.7.1.56</ecNumber>
    </recommendedName>
    <alternativeName>
        <fullName evidence="8 12">Fructose 1-phosphate kinase</fullName>
    </alternativeName>
</protein>
<feature type="domain" description="Carbohydrate kinase PfkB" evidence="13">
    <location>
        <begin position="8"/>
        <end position="291"/>
    </location>
</feature>
<dbReference type="CDD" id="cd01164">
    <property type="entry name" value="FruK_PfkB_like"/>
    <property type="match status" value="1"/>
</dbReference>
<dbReference type="SUPFAM" id="SSF53613">
    <property type="entry name" value="Ribokinase-like"/>
    <property type="match status" value="1"/>
</dbReference>
<evidence type="ECO:0000256" key="8">
    <source>
        <dbReference type="ARBA" id="ARBA00032802"/>
    </source>
</evidence>
<evidence type="ECO:0000313" key="15">
    <source>
        <dbReference type="Proteomes" id="UP000306196"/>
    </source>
</evidence>
<comment type="function">
    <text evidence="12">Catalyzes the ATP-dependent phosphorylation of fructose-l-phosphate to fructose-l,6-bisphosphate.</text>
</comment>
<name>A0A5R8KGG0_9BACT</name>
<evidence type="ECO:0000256" key="7">
    <source>
        <dbReference type="ARBA" id="ARBA00022840"/>
    </source>
</evidence>
<dbReference type="PROSITE" id="PS00584">
    <property type="entry name" value="PFKB_KINASES_2"/>
    <property type="match status" value="1"/>
</dbReference>
<dbReference type="PIRSF" id="PIRSF000535">
    <property type="entry name" value="1PFK/6PFK/LacC"/>
    <property type="match status" value="1"/>
</dbReference>
<evidence type="ECO:0000259" key="13">
    <source>
        <dbReference type="Pfam" id="PF00294"/>
    </source>
</evidence>
<dbReference type="GO" id="GO:0005829">
    <property type="term" value="C:cytosol"/>
    <property type="evidence" value="ECO:0007669"/>
    <property type="project" value="TreeGrafter"/>
</dbReference>
<evidence type="ECO:0000256" key="2">
    <source>
        <dbReference type="ARBA" id="ARBA00012131"/>
    </source>
</evidence>
<evidence type="ECO:0000256" key="9">
    <source>
        <dbReference type="ARBA" id="ARBA00047745"/>
    </source>
</evidence>
<comment type="catalytic activity">
    <reaction evidence="9 12">
        <text>beta-D-fructose 1-phosphate + ATP = beta-D-fructose 1,6-bisphosphate + ADP + H(+)</text>
        <dbReference type="Rhea" id="RHEA:14213"/>
        <dbReference type="ChEBI" id="CHEBI:15378"/>
        <dbReference type="ChEBI" id="CHEBI:30616"/>
        <dbReference type="ChEBI" id="CHEBI:32966"/>
        <dbReference type="ChEBI" id="CHEBI:138881"/>
        <dbReference type="ChEBI" id="CHEBI:456216"/>
        <dbReference type="EC" id="2.7.1.56"/>
    </reaction>
</comment>
<dbReference type="FunFam" id="3.40.1190.20:FF:000001">
    <property type="entry name" value="Phosphofructokinase"/>
    <property type="match status" value="1"/>
</dbReference>
<evidence type="ECO:0000256" key="5">
    <source>
        <dbReference type="ARBA" id="ARBA00022741"/>
    </source>
</evidence>
<dbReference type="RefSeq" id="WP_138085597.1">
    <property type="nucleotide sequence ID" value="NZ_VAUV01000005.1"/>
</dbReference>
<keyword evidence="4 10" id="KW-0808">Transferase</keyword>
<comment type="similarity">
    <text evidence="1 11">Belongs to the carbohydrate kinase PfkB family.</text>
</comment>
<dbReference type="GO" id="GO:0008662">
    <property type="term" value="F:1-phosphofructokinase activity"/>
    <property type="evidence" value="ECO:0007669"/>
    <property type="project" value="UniProtKB-UniRule"/>
</dbReference>
<dbReference type="PROSITE" id="PS00583">
    <property type="entry name" value="PFKB_KINASES_1"/>
    <property type="match status" value="1"/>
</dbReference>
<keyword evidence="6 11" id="KW-0418">Kinase</keyword>
<dbReference type="GO" id="GO:0044281">
    <property type="term" value="P:small molecule metabolic process"/>
    <property type="evidence" value="ECO:0007669"/>
    <property type="project" value="UniProtKB-ARBA"/>
</dbReference>
<dbReference type="InterPro" id="IPR002139">
    <property type="entry name" value="Ribo/fructo_kinase"/>
</dbReference>
<dbReference type="GO" id="GO:0005524">
    <property type="term" value="F:ATP binding"/>
    <property type="evidence" value="ECO:0007669"/>
    <property type="project" value="UniProtKB-UniRule"/>
</dbReference>
<dbReference type="PRINTS" id="PR00990">
    <property type="entry name" value="RIBOKINASE"/>
</dbReference>
<dbReference type="GO" id="GO:0016052">
    <property type="term" value="P:carbohydrate catabolic process"/>
    <property type="evidence" value="ECO:0007669"/>
    <property type="project" value="UniProtKB-ARBA"/>
</dbReference>
<dbReference type="PANTHER" id="PTHR46566">
    <property type="entry name" value="1-PHOSPHOFRUCTOKINASE-RELATED"/>
    <property type="match status" value="1"/>
</dbReference>
<reference evidence="14 15" key="1">
    <citation type="submission" date="2019-05" db="EMBL/GenBank/DDBJ databases">
        <title>Verrucobacter flavum gen. nov., sp. nov. a new member of the family Verrucomicrobiaceae.</title>
        <authorList>
            <person name="Szuroczki S."/>
            <person name="Abbaszade G."/>
            <person name="Szabo A."/>
            <person name="Felfoldi T."/>
            <person name="Schumann P."/>
            <person name="Boka K."/>
            <person name="Keki Z."/>
            <person name="Toumi M."/>
            <person name="Toth E."/>
        </authorList>
    </citation>
    <scope>NUCLEOTIDE SEQUENCE [LARGE SCALE GENOMIC DNA]</scope>
    <source>
        <strain evidence="14 15">MG-N-17</strain>
    </source>
</reference>
<evidence type="ECO:0000256" key="4">
    <source>
        <dbReference type="ARBA" id="ARBA00022679"/>
    </source>
</evidence>
<organism evidence="14 15">
    <name type="scientific">Phragmitibacter flavus</name>
    <dbReference type="NCBI Taxonomy" id="2576071"/>
    <lineage>
        <taxon>Bacteria</taxon>
        <taxon>Pseudomonadati</taxon>
        <taxon>Verrucomicrobiota</taxon>
        <taxon>Verrucomicrobiia</taxon>
        <taxon>Verrucomicrobiales</taxon>
        <taxon>Verrucomicrobiaceae</taxon>
        <taxon>Phragmitibacter</taxon>
    </lineage>
</organism>
<dbReference type="OrthoDB" id="9801219at2"/>
<dbReference type="EC" id="2.7.1.56" evidence="2 12"/>
<dbReference type="InterPro" id="IPR011611">
    <property type="entry name" value="PfkB_dom"/>
</dbReference>
<gene>
    <name evidence="14" type="primary">pfkB</name>
    <name evidence="14" type="ORF">FEM03_07590</name>
</gene>
<dbReference type="AlphaFoldDB" id="A0A5R8KGG0"/>
<sequence>MLASVTITLNPAIDRTVLIPGFTAGATNRVESMHSHAGGKGINVASALSDLGHRVAVSGFLGHDNTAIFERLFIAKKLEDRFVRIPGSTRQCIKISHSEQSEITEVNFPGLTPSPNDIEFFQAMVGALDAQWFVLSGSIPEGVSADIYQHLIRTLRARNKKILLDTSGEPFALALEAVPHIIKPNLHELSTFVGKPLKTDAEILEATHPLLDLGIELIIVSLGAEGALFITKTQTLKATPPQVNVRSTVGAGDAMVAGIISAQLQNLDLETTARLATACSLDAIQQLGPGLNSRQSVDQYRDQVTIIHHH</sequence>
<dbReference type="Gene3D" id="3.40.1190.20">
    <property type="match status" value="1"/>
</dbReference>
<accession>A0A5R8KGG0</accession>
<dbReference type="NCBIfam" id="TIGR03828">
    <property type="entry name" value="pfkB"/>
    <property type="match status" value="1"/>
</dbReference>
<dbReference type="InterPro" id="IPR029056">
    <property type="entry name" value="Ribokinase-like"/>
</dbReference>
<dbReference type="InterPro" id="IPR017583">
    <property type="entry name" value="Tagatose/fructose_Pkinase"/>
</dbReference>
<dbReference type="EMBL" id="VAUV01000005">
    <property type="protein sequence ID" value="TLD71384.1"/>
    <property type="molecule type" value="Genomic_DNA"/>
</dbReference>
<dbReference type="InterPro" id="IPR022463">
    <property type="entry name" value="1-PFruKinase"/>
</dbReference>
<evidence type="ECO:0000256" key="6">
    <source>
        <dbReference type="ARBA" id="ARBA00022777"/>
    </source>
</evidence>
<evidence type="ECO:0000256" key="3">
    <source>
        <dbReference type="ARBA" id="ARBA00013596"/>
    </source>
</evidence>
<dbReference type="Proteomes" id="UP000306196">
    <property type="component" value="Unassembled WGS sequence"/>
</dbReference>
<dbReference type="NCBIfam" id="TIGR03168">
    <property type="entry name" value="1-PFK"/>
    <property type="match status" value="1"/>
</dbReference>
<keyword evidence="5 12" id="KW-0547">Nucleotide-binding</keyword>
<evidence type="ECO:0000313" key="14">
    <source>
        <dbReference type="EMBL" id="TLD71384.1"/>
    </source>
</evidence>